<gene>
    <name evidence="2" type="ORF">CRM22_004205</name>
</gene>
<keyword evidence="3" id="KW-1185">Reference proteome</keyword>
<name>A0A4S2LXE6_OPIFE</name>
<comment type="caution">
    <text evidence="2">The sequence shown here is derived from an EMBL/GenBank/DDBJ whole genome shotgun (WGS) entry which is preliminary data.</text>
</comment>
<dbReference type="Proteomes" id="UP000308267">
    <property type="component" value="Unassembled WGS sequence"/>
</dbReference>
<proteinExistence type="predicted"/>
<sequence length="91" mass="10514">MMMMMMMMMMMTMMTKVPQDQTWYFIMTRHLQSQTTVKSNSKGLINHVSRFIKIIFASKSQSALVTVVVVVVVKPKRKRVQLGRLSCLAPD</sequence>
<evidence type="ECO:0000313" key="2">
    <source>
        <dbReference type="EMBL" id="TGZ68553.1"/>
    </source>
</evidence>
<evidence type="ECO:0008006" key="4">
    <source>
        <dbReference type="Google" id="ProtNLM"/>
    </source>
</evidence>
<evidence type="ECO:0000313" key="3">
    <source>
        <dbReference type="Proteomes" id="UP000308267"/>
    </source>
</evidence>
<organism evidence="2 3">
    <name type="scientific">Opisthorchis felineus</name>
    <dbReference type="NCBI Taxonomy" id="147828"/>
    <lineage>
        <taxon>Eukaryota</taxon>
        <taxon>Metazoa</taxon>
        <taxon>Spiralia</taxon>
        <taxon>Lophotrochozoa</taxon>
        <taxon>Platyhelminthes</taxon>
        <taxon>Trematoda</taxon>
        <taxon>Digenea</taxon>
        <taxon>Opisthorchiida</taxon>
        <taxon>Opisthorchiata</taxon>
        <taxon>Opisthorchiidae</taxon>
        <taxon>Opisthorchis</taxon>
    </lineage>
</organism>
<feature type="chain" id="PRO_5020787211" description="Secreted protein" evidence="1">
    <location>
        <begin position="20"/>
        <end position="91"/>
    </location>
</feature>
<accession>A0A4S2LXE6</accession>
<protein>
    <recommendedName>
        <fullName evidence="4">Secreted protein</fullName>
    </recommendedName>
</protein>
<dbReference type="AlphaFoldDB" id="A0A4S2LXE6"/>
<dbReference type="EMBL" id="SJOL01006360">
    <property type="protein sequence ID" value="TGZ68553.1"/>
    <property type="molecule type" value="Genomic_DNA"/>
</dbReference>
<evidence type="ECO:0000256" key="1">
    <source>
        <dbReference type="SAM" id="SignalP"/>
    </source>
</evidence>
<feature type="signal peptide" evidence="1">
    <location>
        <begin position="1"/>
        <end position="19"/>
    </location>
</feature>
<reference evidence="2 3" key="1">
    <citation type="journal article" date="2019" name="BMC Genomics">
        <title>New insights from Opisthorchis felineus genome: update on genomics of the epidemiologically important liver flukes.</title>
        <authorList>
            <person name="Ershov N.I."/>
            <person name="Mordvinov V.A."/>
            <person name="Prokhortchouk E.B."/>
            <person name="Pakharukova M.Y."/>
            <person name="Gunbin K.V."/>
            <person name="Ustyantsev K."/>
            <person name="Genaev M.A."/>
            <person name="Blinov A.G."/>
            <person name="Mazur A."/>
            <person name="Boulygina E."/>
            <person name="Tsygankova S."/>
            <person name="Khrameeva E."/>
            <person name="Chekanov N."/>
            <person name="Fan G."/>
            <person name="Xiao A."/>
            <person name="Zhang H."/>
            <person name="Xu X."/>
            <person name="Yang H."/>
            <person name="Solovyev V."/>
            <person name="Lee S.M."/>
            <person name="Liu X."/>
            <person name="Afonnikov D.A."/>
            <person name="Skryabin K.G."/>
        </authorList>
    </citation>
    <scope>NUCLEOTIDE SEQUENCE [LARGE SCALE GENOMIC DNA]</scope>
    <source>
        <strain evidence="2">AK-0245</strain>
        <tissue evidence="2">Whole organism</tissue>
    </source>
</reference>
<keyword evidence="1" id="KW-0732">Signal</keyword>